<evidence type="ECO:0000313" key="4">
    <source>
        <dbReference type="EMBL" id="SPT69924.1"/>
    </source>
</evidence>
<gene>
    <name evidence="2" type="ORF">NCTC13093_00048</name>
    <name evidence="3" type="ORF">NCTC13093_01070</name>
    <name evidence="4" type="ORF">NCTC13093_01315</name>
    <name evidence="5" type="ORF">NCTC13093_01762</name>
    <name evidence="6" type="ORF">NCTC13093_02536</name>
</gene>
<keyword evidence="7" id="KW-1185">Reference proteome</keyword>
<name>A0A2X0V647_9GAMM</name>
<dbReference type="AlphaFoldDB" id="A0A2X0V647"/>
<organism evidence="4 7">
    <name type="scientific">Anaerobiospirillum thomasii</name>
    <dbReference type="NCBI Taxonomy" id="179995"/>
    <lineage>
        <taxon>Bacteria</taxon>
        <taxon>Pseudomonadati</taxon>
        <taxon>Pseudomonadota</taxon>
        <taxon>Gammaproteobacteria</taxon>
        <taxon>Aeromonadales</taxon>
        <taxon>Succinivibrionaceae</taxon>
        <taxon>Anaerobiospirillum</taxon>
    </lineage>
</organism>
<dbReference type="NCBIfam" id="NF033542">
    <property type="entry name" value="transpos_IS110"/>
    <property type="match status" value="1"/>
</dbReference>
<accession>A0A2X0V647</accession>
<proteinExistence type="predicted"/>
<evidence type="ECO:0000259" key="1">
    <source>
        <dbReference type="Pfam" id="PF02371"/>
    </source>
</evidence>
<dbReference type="Proteomes" id="UP000250086">
    <property type="component" value="Unassembled WGS sequence"/>
</dbReference>
<evidence type="ECO:0000313" key="2">
    <source>
        <dbReference type="EMBL" id="SPT68685.1"/>
    </source>
</evidence>
<dbReference type="EMBL" id="UAPV01000001">
    <property type="protein sequence ID" value="SPT69924.1"/>
    <property type="molecule type" value="Genomic_DNA"/>
</dbReference>
<dbReference type="InterPro" id="IPR047650">
    <property type="entry name" value="Transpos_IS110"/>
</dbReference>
<evidence type="ECO:0000313" key="7">
    <source>
        <dbReference type="Proteomes" id="UP000250086"/>
    </source>
</evidence>
<dbReference type="GO" id="GO:0004803">
    <property type="term" value="F:transposase activity"/>
    <property type="evidence" value="ECO:0007669"/>
    <property type="project" value="InterPro"/>
</dbReference>
<sequence length="383" mass="43083">MPTSPISQASIDYINEFFLKTGKRYLAVDLASRVVQICYYSIAHKKIINKEIRASELESVLSSYESGTLIVGFEACGACHYWARRAQELGHEYRCFMAENIRKHKKKEKTDKIDALAIFKALLDRDSADLSIKCKSLDHQMLSSLMTTRSCITSQKVKSLNALRAFMYELGVVLPRDLSPQRMIKKALAYKEQMLLEQGADSEAFIFFDISLQTYIAQIEHCVKIIDGLDKQIEELSRKNTTCQLLRTIPGVGYIIAMMLYIAGFDISNFKNAKHFAGYCGIAPHVEGSGGTATNLGVRHFGNRALAGMLYIGAMAHYSNTLKKTLENSENEQIKVQMQKRRKVLICAIANHIARTAFAVIRDKTPYTTQRASGLLTAYKECI</sequence>
<evidence type="ECO:0000313" key="3">
    <source>
        <dbReference type="EMBL" id="SPT69690.1"/>
    </source>
</evidence>
<dbReference type="EMBL" id="UAPV01000001">
    <property type="protein sequence ID" value="SPT70350.1"/>
    <property type="molecule type" value="Genomic_DNA"/>
</dbReference>
<reference evidence="4 7" key="1">
    <citation type="submission" date="2018-06" db="EMBL/GenBank/DDBJ databases">
        <authorList>
            <consortium name="Pathogen Informatics"/>
            <person name="Doyle S."/>
        </authorList>
    </citation>
    <scope>NUCLEOTIDE SEQUENCE [LARGE SCALE GENOMIC DNA]</scope>
    <source>
        <strain evidence="4 7">NCTC13093</strain>
    </source>
</reference>
<evidence type="ECO:0000313" key="6">
    <source>
        <dbReference type="EMBL" id="SPT78904.1"/>
    </source>
</evidence>
<dbReference type="Pfam" id="PF02371">
    <property type="entry name" value="Transposase_20"/>
    <property type="match status" value="1"/>
</dbReference>
<dbReference type="GO" id="GO:0006313">
    <property type="term" value="P:DNA transposition"/>
    <property type="evidence" value="ECO:0007669"/>
    <property type="project" value="InterPro"/>
</dbReference>
<dbReference type="EMBL" id="UAPV01000001">
    <property type="protein sequence ID" value="SPT68685.1"/>
    <property type="molecule type" value="Genomic_DNA"/>
</dbReference>
<protein>
    <submittedName>
        <fullName evidence="4">Transposase IS116/IS110/IS902 family</fullName>
    </submittedName>
</protein>
<dbReference type="EMBL" id="UAPV01000001">
    <property type="protein sequence ID" value="SPT69690.1"/>
    <property type="molecule type" value="Genomic_DNA"/>
</dbReference>
<dbReference type="GO" id="GO:0003677">
    <property type="term" value="F:DNA binding"/>
    <property type="evidence" value="ECO:0007669"/>
    <property type="project" value="InterPro"/>
</dbReference>
<dbReference type="EMBL" id="UAPV01000006">
    <property type="protein sequence ID" value="SPT78904.1"/>
    <property type="molecule type" value="Genomic_DNA"/>
</dbReference>
<dbReference type="PANTHER" id="PTHR33055:SF3">
    <property type="entry name" value="PUTATIVE TRANSPOSASE FOR IS117-RELATED"/>
    <property type="match status" value="1"/>
</dbReference>
<dbReference type="PANTHER" id="PTHR33055">
    <property type="entry name" value="TRANSPOSASE FOR INSERTION SEQUENCE ELEMENT IS1111A"/>
    <property type="match status" value="1"/>
</dbReference>
<evidence type="ECO:0000313" key="5">
    <source>
        <dbReference type="EMBL" id="SPT70350.1"/>
    </source>
</evidence>
<feature type="domain" description="Transposase IS116/IS110/IS902 C-terminal" evidence="1">
    <location>
        <begin position="243"/>
        <end position="318"/>
    </location>
</feature>
<dbReference type="RefSeq" id="WP_113742937.1">
    <property type="nucleotide sequence ID" value="NZ_UAPV01000001.1"/>
</dbReference>
<dbReference type="InterPro" id="IPR003346">
    <property type="entry name" value="Transposase_20"/>
</dbReference>